<dbReference type="Proteomes" id="UP000028525">
    <property type="component" value="Unassembled WGS sequence"/>
</dbReference>
<proteinExistence type="predicted"/>
<reference evidence="1 2" key="1">
    <citation type="submission" date="2014-07" db="EMBL/GenBank/DDBJ databases">
        <title>Draft genome of Clostridium celerecrescens 152B isolated from sediments associated with methane hydrate from Krishna Godavari basin.</title>
        <authorList>
            <person name="Honkalas V.S."/>
            <person name="Dabir A.P."/>
            <person name="Arora P."/>
            <person name="Dhakephalkar P.K."/>
        </authorList>
    </citation>
    <scope>NUCLEOTIDE SEQUENCE [LARGE SCALE GENOMIC DNA]</scope>
    <source>
        <strain evidence="1 2">152B</strain>
    </source>
</reference>
<dbReference type="PROSITE" id="PS51257">
    <property type="entry name" value="PROKAR_LIPOPROTEIN"/>
    <property type="match status" value="1"/>
</dbReference>
<evidence type="ECO:0000313" key="2">
    <source>
        <dbReference type="Proteomes" id="UP000028525"/>
    </source>
</evidence>
<organism evidence="1 2">
    <name type="scientific">Lacrimispora celerecrescens</name>
    <dbReference type="NCBI Taxonomy" id="29354"/>
    <lineage>
        <taxon>Bacteria</taxon>
        <taxon>Bacillati</taxon>
        <taxon>Bacillota</taxon>
        <taxon>Clostridia</taxon>
        <taxon>Lachnospirales</taxon>
        <taxon>Lachnospiraceae</taxon>
        <taxon>Lacrimispora</taxon>
    </lineage>
</organism>
<comment type="caution">
    <text evidence="1">The sequence shown here is derived from an EMBL/GenBank/DDBJ whole genome shotgun (WGS) entry which is preliminary data.</text>
</comment>
<gene>
    <name evidence="1" type="ORF">IO98_22510</name>
</gene>
<dbReference type="RefSeq" id="WP_038284692.1">
    <property type="nucleotide sequence ID" value="NZ_JPME01000042.1"/>
</dbReference>
<name>A0A084JCH3_9FIRM</name>
<dbReference type="EMBL" id="JPME01000042">
    <property type="protein sequence ID" value="KEZ86657.1"/>
    <property type="molecule type" value="Genomic_DNA"/>
</dbReference>
<sequence>MKKYLLTIALALGVLGITGCSREGSKVQTTAETGDGVTIYEGDRRVIFDLSVLPCDMEYKGHILQFSSCELYQEMSDVNDSYTPYLIAKVKIDDIDDETLHQFDEDLYVYGKISNDKNHLNNKELSKICEVDNAGYRYYVFSQSLFVSSDYRYDFSESAFNVGFLILQGEDYRALHYIYDEYSSSNVKDLKDISKEVWYEIKHTQNLQGLAE</sequence>
<dbReference type="OrthoDB" id="1899093at2"/>
<dbReference type="AlphaFoldDB" id="A0A084JCH3"/>
<protein>
    <recommendedName>
        <fullName evidence="3">Lipoprotein</fullName>
    </recommendedName>
</protein>
<accession>A0A084JCH3</accession>
<evidence type="ECO:0008006" key="3">
    <source>
        <dbReference type="Google" id="ProtNLM"/>
    </source>
</evidence>
<evidence type="ECO:0000313" key="1">
    <source>
        <dbReference type="EMBL" id="KEZ86657.1"/>
    </source>
</evidence>
<keyword evidence="2" id="KW-1185">Reference proteome</keyword>